<organism evidence="6 7">
    <name type="scientific">Alcanivorax quisquiliarum</name>
    <dbReference type="NCBI Taxonomy" id="2933565"/>
    <lineage>
        <taxon>Bacteria</taxon>
        <taxon>Pseudomonadati</taxon>
        <taxon>Pseudomonadota</taxon>
        <taxon>Gammaproteobacteria</taxon>
        <taxon>Oceanospirillales</taxon>
        <taxon>Alcanivoracaceae</taxon>
        <taxon>Alcanivorax</taxon>
    </lineage>
</organism>
<comment type="subunit">
    <text evidence="5">The Tat system comprises two distinct complexes: a TatABC complex, containing multiple copies of TatA, TatB and TatC subunits, and a separate TatA complex, containing only TatA subunits. Substrates initially bind to the TatABC complex, which probably triggers association of the separate TatA complex to form the active translocon.</text>
</comment>
<keyword evidence="5" id="KW-0653">Protein transport</keyword>
<keyword evidence="5" id="KW-0811">Translocation</keyword>
<gene>
    <name evidence="5 6" type="primary">tatC</name>
    <name evidence="6" type="ORF">MU846_05550</name>
</gene>
<dbReference type="PANTHER" id="PTHR30371:SF0">
    <property type="entry name" value="SEC-INDEPENDENT PROTEIN TRANSLOCASE PROTEIN TATC, CHLOROPLASTIC-RELATED"/>
    <property type="match status" value="1"/>
</dbReference>
<keyword evidence="4 5" id="KW-0472">Membrane</keyword>
<evidence type="ECO:0000256" key="1">
    <source>
        <dbReference type="ARBA" id="ARBA00004141"/>
    </source>
</evidence>
<dbReference type="EMBL" id="JALKII010000002">
    <property type="protein sequence ID" value="MCK0537170.1"/>
    <property type="molecule type" value="Genomic_DNA"/>
</dbReference>
<feature type="transmembrane region" description="Helical" evidence="5">
    <location>
        <begin position="158"/>
        <end position="182"/>
    </location>
</feature>
<comment type="subcellular location">
    <subcellularLocation>
        <location evidence="5">Cell membrane</location>
        <topology evidence="5">Multi-pass membrane protein</topology>
    </subcellularLocation>
    <subcellularLocation>
        <location evidence="1">Membrane</location>
        <topology evidence="1">Multi-pass membrane protein</topology>
    </subcellularLocation>
</comment>
<feature type="transmembrane region" description="Helical" evidence="5">
    <location>
        <begin position="75"/>
        <end position="96"/>
    </location>
</feature>
<protein>
    <recommendedName>
        <fullName evidence="5">Sec-independent protein translocase protein TatC</fullName>
    </recommendedName>
</protein>
<dbReference type="NCBIfam" id="TIGR00945">
    <property type="entry name" value="tatC"/>
    <property type="match status" value="1"/>
</dbReference>
<dbReference type="InterPro" id="IPR019820">
    <property type="entry name" value="Sec-indep_translocase_CS"/>
</dbReference>
<keyword evidence="5" id="KW-1003">Cell membrane</keyword>
<dbReference type="HAMAP" id="MF_00902">
    <property type="entry name" value="TatC"/>
    <property type="match status" value="1"/>
</dbReference>
<evidence type="ECO:0000313" key="6">
    <source>
        <dbReference type="EMBL" id="MCK0537170.1"/>
    </source>
</evidence>
<feature type="transmembrane region" description="Helical" evidence="5">
    <location>
        <begin position="21"/>
        <end position="39"/>
    </location>
</feature>
<reference evidence="6" key="1">
    <citation type="submission" date="2022-04" db="EMBL/GenBank/DDBJ databases">
        <title>Alcanivorax sp. CY1518 draft genome sequence.</title>
        <authorList>
            <person name="Zhao G."/>
            <person name="An M."/>
        </authorList>
    </citation>
    <scope>NUCLEOTIDE SEQUENCE</scope>
    <source>
        <strain evidence="6">CY1518</strain>
    </source>
</reference>
<proteinExistence type="inferred from homology"/>
<comment type="function">
    <text evidence="5">Part of the twin-arginine translocation (Tat) system that transports large folded proteins containing a characteristic twin-arginine motif in their signal peptide across membranes. Together with TatB, TatC is part of a receptor directly interacting with Tat signal peptides.</text>
</comment>
<dbReference type="Pfam" id="PF00902">
    <property type="entry name" value="TatC"/>
    <property type="match status" value="1"/>
</dbReference>
<evidence type="ECO:0000313" key="7">
    <source>
        <dbReference type="Proteomes" id="UP001165524"/>
    </source>
</evidence>
<dbReference type="PANTHER" id="PTHR30371">
    <property type="entry name" value="SEC-INDEPENDENT PROTEIN TRANSLOCASE PROTEIN TATC"/>
    <property type="match status" value="1"/>
</dbReference>
<comment type="similarity">
    <text evidence="5">Belongs to the TatC family.</text>
</comment>
<dbReference type="PRINTS" id="PR01840">
    <property type="entry name" value="TATCFAMILY"/>
</dbReference>
<accession>A0ABT0E5R3</accession>
<dbReference type="RefSeq" id="WP_246949954.1">
    <property type="nucleotide sequence ID" value="NZ_JALKII010000002.1"/>
</dbReference>
<feature type="transmembrane region" description="Helical" evidence="5">
    <location>
        <begin position="108"/>
        <end position="138"/>
    </location>
</feature>
<evidence type="ECO:0000256" key="4">
    <source>
        <dbReference type="ARBA" id="ARBA00023136"/>
    </source>
</evidence>
<evidence type="ECO:0000256" key="5">
    <source>
        <dbReference type="HAMAP-Rule" id="MF_00902"/>
    </source>
</evidence>
<sequence length="257" mass="28213">MNREDQPQTLIGHLLELRSRLLRCILVIVALFLALFYFARDIYAFVAQPLMRALPEGTSMIATDVTAPFMVPFKLTLYLSVLLAVPFILHQAWGFIAPGLYRHERRLAFPLLVSSVLLFYGGASFAYFIVFPLIFGFFTSIAPEGVAIATDIGSYLDFVMTLFIAFGASFELPIAIVLLVASGITTVDSLKAKRPYIIVGCFVAGMLLTPPDVLSQALLAVPMWLLFEIGLLVARWVKPRECEAGDGNNQPAGSGSD</sequence>
<comment type="caution">
    <text evidence="5">Lacks conserved residue(s) required for the propagation of feature annotation.</text>
</comment>
<evidence type="ECO:0000256" key="2">
    <source>
        <dbReference type="ARBA" id="ARBA00022692"/>
    </source>
</evidence>
<keyword evidence="2 5" id="KW-0812">Transmembrane</keyword>
<feature type="transmembrane region" description="Helical" evidence="5">
    <location>
        <begin position="194"/>
        <end position="211"/>
    </location>
</feature>
<keyword evidence="5" id="KW-0813">Transport</keyword>
<name>A0ABT0E5R3_9GAMM</name>
<evidence type="ECO:0000256" key="3">
    <source>
        <dbReference type="ARBA" id="ARBA00022989"/>
    </source>
</evidence>
<dbReference type="InterPro" id="IPR002033">
    <property type="entry name" value="TatC"/>
</dbReference>
<keyword evidence="7" id="KW-1185">Reference proteome</keyword>
<dbReference type="PROSITE" id="PS01218">
    <property type="entry name" value="TATC"/>
    <property type="match status" value="1"/>
</dbReference>
<dbReference type="Proteomes" id="UP001165524">
    <property type="component" value="Unassembled WGS sequence"/>
</dbReference>
<keyword evidence="3 5" id="KW-1133">Transmembrane helix</keyword>
<comment type="caution">
    <text evidence="6">The sequence shown here is derived from an EMBL/GenBank/DDBJ whole genome shotgun (WGS) entry which is preliminary data.</text>
</comment>